<accession>A0A1I7GWN8</accession>
<evidence type="ECO:0000313" key="3">
    <source>
        <dbReference type="Proteomes" id="UP000199138"/>
    </source>
</evidence>
<feature type="domain" description="Phosphodiester glycosidase" evidence="1">
    <location>
        <begin position="69"/>
        <end position="217"/>
    </location>
</feature>
<evidence type="ECO:0000259" key="1">
    <source>
        <dbReference type="Pfam" id="PF09992"/>
    </source>
</evidence>
<dbReference type="PANTHER" id="PTHR40446">
    <property type="entry name" value="N-ACETYLGLUCOSAMINE-1-PHOSPHODIESTER ALPHA-N-ACETYLGLUCOSAMINIDASE"/>
    <property type="match status" value="1"/>
</dbReference>
<dbReference type="Pfam" id="PF09992">
    <property type="entry name" value="NAGPA"/>
    <property type="match status" value="1"/>
</dbReference>
<proteinExistence type="predicted"/>
<dbReference type="RefSeq" id="WP_093024947.1">
    <property type="nucleotide sequence ID" value="NZ_FPBK01000006.1"/>
</dbReference>
<dbReference type="OrthoDB" id="5515706at2"/>
<dbReference type="STRING" id="1224947.SAMN05216480_10652"/>
<evidence type="ECO:0000313" key="2">
    <source>
        <dbReference type="EMBL" id="SFU52853.1"/>
    </source>
</evidence>
<sequence>MKLYFSLLVLILGSISGITAQVLKNTDVYIVHKTSLSSNLRLYYKNKNNKAYRTLKNLRDQLSENGDSLVFAMNAGMFTKEGKPLGLYIENGKVIQPLNTVQKAYGNFYLQPNGIFYLTADGNAHVQQTKDFKLSDDITFATQSGPMLLIDGEIHKAFREKSSNLNIRNGVGILPDGSMLFVMTKYPVNLYTFADFFKQFGCKNALYLDGAISQTYAPSENWLQTGGPFGVMIGETVPK</sequence>
<dbReference type="EMBL" id="FPBK01000006">
    <property type="protein sequence ID" value="SFU52853.1"/>
    <property type="molecule type" value="Genomic_DNA"/>
</dbReference>
<gene>
    <name evidence="2" type="ORF">SAMN05216480_10652</name>
</gene>
<dbReference type="AlphaFoldDB" id="A0A1I7GWN8"/>
<keyword evidence="3" id="KW-1185">Reference proteome</keyword>
<dbReference type="PANTHER" id="PTHR40446:SF2">
    <property type="entry name" value="N-ACETYLGLUCOSAMINE-1-PHOSPHODIESTER ALPHA-N-ACETYLGLUCOSAMINIDASE"/>
    <property type="match status" value="1"/>
</dbReference>
<reference evidence="2 3" key="1">
    <citation type="submission" date="2016-10" db="EMBL/GenBank/DDBJ databases">
        <authorList>
            <person name="de Groot N.N."/>
        </authorList>
    </citation>
    <scope>NUCLEOTIDE SEQUENCE [LARGE SCALE GENOMIC DNA]</scope>
    <source>
        <strain evidence="2 3">CGMCC 1.12333</strain>
    </source>
</reference>
<name>A0A1I7GWN8_9FLAO</name>
<dbReference type="InterPro" id="IPR018711">
    <property type="entry name" value="NAGPA"/>
</dbReference>
<dbReference type="Proteomes" id="UP000199138">
    <property type="component" value="Unassembled WGS sequence"/>
</dbReference>
<organism evidence="2 3">
    <name type="scientific">Pustulibacterium marinum</name>
    <dbReference type="NCBI Taxonomy" id="1224947"/>
    <lineage>
        <taxon>Bacteria</taxon>
        <taxon>Pseudomonadati</taxon>
        <taxon>Bacteroidota</taxon>
        <taxon>Flavobacteriia</taxon>
        <taxon>Flavobacteriales</taxon>
        <taxon>Flavobacteriaceae</taxon>
        <taxon>Pustulibacterium</taxon>
    </lineage>
</organism>
<protein>
    <submittedName>
        <fullName evidence="2">Uncharacterized protein YigE, DUF2233 family</fullName>
    </submittedName>
</protein>